<gene>
    <name evidence="1" type="ORF">GOODEAATRI_034480</name>
</gene>
<name>A0ABV0N6K1_9TELE</name>
<comment type="caution">
    <text evidence="1">The sequence shown here is derived from an EMBL/GenBank/DDBJ whole genome shotgun (WGS) entry which is preliminary data.</text>
</comment>
<dbReference type="Proteomes" id="UP001476798">
    <property type="component" value="Unassembled WGS sequence"/>
</dbReference>
<protein>
    <submittedName>
        <fullName evidence="1">Uncharacterized protein</fullName>
    </submittedName>
</protein>
<organism evidence="1 2">
    <name type="scientific">Goodea atripinnis</name>
    <dbReference type="NCBI Taxonomy" id="208336"/>
    <lineage>
        <taxon>Eukaryota</taxon>
        <taxon>Metazoa</taxon>
        <taxon>Chordata</taxon>
        <taxon>Craniata</taxon>
        <taxon>Vertebrata</taxon>
        <taxon>Euteleostomi</taxon>
        <taxon>Actinopterygii</taxon>
        <taxon>Neopterygii</taxon>
        <taxon>Teleostei</taxon>
        <taxon>Neoteleostei</taxon>
        <taxon>Acanthomorphata</taxon>
        <taxon>Ovalentaria</taxon>
        <taxon>Atherinomorphae</taxon>
        <taxon>Cyprinodontiformes</taxon>
        <taxon>Goodeidae</taxon>
        <taxon>Goodea</taxon>
    </lineage>
</organism>
<keyword evidence="2" id="KW-1185">Reference proteome</keyword>
<evidence type="ECO:0000313" key="1">
    <source>
        <dbReference type="EMBL" id="MEQ2167015.1"/>
    </source>
</evidence>
<accession>A0ABV0N6K1</accession>
<evidence type="ECO:0000313" key="2">
    <source>
        <dbReference type="Proteomes" id="UP001476798"/>
    </source>
</evidence>
<proteinExistence type="predicted"/>
<dbReference type="EMBL" id="JAHRIO010028997">
    <property type="protein sequence ID" value="MEQ2167015.1"/>
    <property type="molecule type" value="Genomic_DNA"/>
</dbReference>
<reference evidence="1 2" key="1">
    <citation type="submission" date="2021-06" db="EMBL/GenBank/DDBJ databases">
        <authorList>
            <person name="Palmer J.M."/>
        </authorList>
    </citation>
    <scope>NUCLEOTIDE SEQUENCE [LARGE SCALE GENOMIC DNA]</scope>
    <source>
        <strain evidence="1 2">GA_2019</strain>
        <tissue evidence="1">Muscle</tissue>
    </source>
</reference>
<sequence>MEFREQVAETKSATLALARKWGSQTQFEATRARNVKRHCDELSEDSSFTDAESNFRVHVFNACLDIIIQQLTQRFTSLNRTVKMFETIHPNTLLQAGDELHQAARRLIEH</sequence>